<feature type="region of interest" description="Disordered" evidence="7">
    <location>
        <begin position="219"/>
        <end position="245"/>
    </location>
</feature>
<dbReference type="InterPro" id="IPR001766">
    <property type="entry name" value="Fork_head_dom"/>
</dbReference>
<evidence type="ECO:0000256" key="6">
    <source>
        <dbReference type="PROSITE-ProRule" id="PRU00089"/>
    </source>
</evidence>
<name>A0AAE1NHR0_9EUCA</name>
<dbReference type="InterPro" id="IPR045912">
    <property type="entry name" value="FOXJ2/3-like"/>
</dbReference>
<keyword evidence="10" id="KW-1185">Reference proteome</keyword>
<evidence type="ECO:0000256" key="4">
    <source>
        <dbReference type="ARBA" id="ARBA00023163"/>
    </source>
</evidence>
<dbReference type="Proteomes" id="UP001292094">
    <property type="component" value="Unassembled WGS sequence"/>
</dbReference>
<feature type="region of interest" description="Disordered" evidence="7">
    <location>
        <begin position="539"/>
        <end position="566"/>
    </location>
</feature>
<dbReference type="InterPro" id="IPR036390">
    <property type="entry name" value="WH_DNA-bd_sf"/>
</dbReference>
<evidence type="ECO:0000256" key="1">
    <source>
        <dbReference type="ARBA" id="ARBA00004123"/>
    </source>
</evidence>
<dbReference type="FunFam" id="1.10.10.10:FF:000260">
    <property type="entry name" value="Forkhead transcription factor (Sep1)"/>
    <property type="match status" value="1"/>
</dbReference>
<dbReference type="PROSITE" id="PS50039">
    <property type="entry name" value="FORK_HEAD_3"/>
    <property type="match status" value="1"/>
</dbReference>
<dbReference type="SMART" id="SM00339">
    <property type="entry name" value="FH"/>
    <property type="match status" value="1"/>
</dbReference>
<dbReference type="GO" id="GO:0000981">
    <property type="term" value="F:DNA-binding transcription factor activity, RNA polymerase II-specific"/>
    <property type="evidence" value="ECO:0007669"/>
    <property type="project" value="TreeGrafter"/>
</dbReference>
<evidence type="ECO:0000259" key="8">
    <source>
        <dbReference type="PROSITE" id="PS50039"/>
    </source>
</evidence>
<dbReference type="Gene3D" id="1.10.10.10">
    <property type="entry name" value="Winged helix-like DNA-binding domain superfamily/Winged helix DNA-binding domain"/>
    <property type="match status" value="1"/>
</dbReference>
<dbReference type="GO" id="GO:0000978">
    <property type="term" value="F:RNA polymerase II cis-regulatory region sequence-specific DNA binding"/>
    <property type="evidence" value="ECO:0007669"/>
    <property type="project" value="TreeGrafter"/>
</dbReference>
<dbReference type="InterPro" id="IPR030456">
    <property type="entry name" value="TF_fork_head_CS_2"/>
</dbReference>
<dbReference type="PROSITE" id="PS00657">
    <property type="entry name" value="FORK_HEAD_1"/>
    <property type="match status" value="1"/>
</dbReference>
<dbReference type="CDD" id="cd20024">
    <property type="entry name" value="FH_FOXJ2-like"/>
    <property type="match status" value="1"/>
</dbReference>
<comment type="subcellular location">
    <subcellularLocation>
        <location evidence="1 6">Nucleus</location>
    </subcellularLocation>
</comment>
<dbReference type="PROSITE" id="PS00658">
    <property type="entry name" value="FORK_HEAD_2"/>
    <property type="match status" value="1"/>
</dbReference>
<evidence type="ECO:0000256" key="3">
    <source>
        <dbReference type="ARBA" id="ARBA00023125"/>
    </source>
</evidence>
<gene>
    <name evidence="9" type="ORF">Pmani_037670</name>
</gene>
<keyword evidence="5 6" id="KW-0539">Nucleus</keyword>
<dbReference type="AlphaFoldDB" id="A0AAE1NHR0"/>
<dbReference type="GO" id="GO:0005634">
    <property type="term" value="C:nucleus"/>
    <property type="evidence" value="ECO:0007669"/>
    <property type="project" value="UniProtKB-SubCell"/>
</dbReference>
<evidence type="ECO:0000256" key="5">
    <source>
        <dbReference type="ARBA" id="ARBA00023242"/>
    </source>
</evidence>
<organism evidence="9 10">
    <name type="scientific">Petrolisthes manimaculis</name>
    <dbReference type="NCBI Taxonomy" id="1843537"/>
    <lineage>
        <taxon>Eukaryota</taxon>
        <taxon>Metazoa</taxon>
        <taxon>Ecdysozoa</taxon>
        <taxon>Arthropoda</taxon>
        <taxon>Crustacea</taxon>
        <taxon>Multicrustacea</taxon>
        <taxon>Malacostraca</taxon>
        <taxon>Eumalacostraca</taxon>
        <taxon>Eucarida</taxon>
        <taxon>Decapoda</taxon>
        <taxon>Pleocyemata</taxon>
        <taxon>Anomura</taxon>
        <taxon>Galatheoidea</taxon>
        <taxon>Porcellanidae</taxon>
        <taxon>Petrolisthes</taxon>
    </lineage>
</organism>
<keyword evidence="4" id="KW-0804">Transcription</keyword>
<dbReference type="PANTHER" id="PTHR46078:SF2">
    <property type="entry name" value="FORK-HEAD DOMAIN-CONTAINING PROTEIN"/>
    <property type="match status" value="1"/>
</dbReference>
<proteinExistence type="predicted"/>
<feature type="DNA-binding region" description="Fork-head" evidence="6">
    <location>
        <begin position="83"/>
        <end position="174"/>
    </location>
</feature>
<protein>
    <recommendedName>
        <fullName evidence="8">Fork-head domain-containing protein</fullName>
    </recommendedName>
</protein>
<dbReference type="Pfam" id="PF00250">
    <property type="entry name" value="Forkhead"/>
    <property type="match status" value="1"/>
</dbReference>
<dbReference type="InterPro" id="IPR036388">
    <property type="entry name" value="WH-like_DNA-bd_sf"/>
</dbReference>
<dbReference type="SUPFAM" id="SSF46785">
    <property type="entry name" value="Winged helix' DNA-binding domain"/>
    <property type="match status" value="1"/>
</dbReference>
<comment type="caution">
    <text evidence="9">The sequence shown here is derived from an EMBL/GenBank/DDBJ whole genome shotgun (WGS) entry which is preliminary data.</text>
</comment>
<dbReference type="InterPro" id="IPR018122">
    <property type="entry name" value="TF_fork_head_CS_1"/>
</dbReference>
<keyword evidence="3 6" id="KW-0238">DNA-binding</keyword>
<feature type="domain" description="Fork-head" evidence="8">
    <location>
        <begin position="83"/>
        <end position="174"/>
    </location>
</feature>
<evidence type="ECO:0000256" key="2">
    <source>
        <dbReference type="ARBA" id="ARBA00023015"/>
    </source>
</evidence>
<accession>A0AAE1NHR0</accession>
<dbReference type="PANTHER" id="PTHR46078">
    <property type="entry name" value="FORKHEAD BOX PROTEIN J2 FAMILY MEMBER"/>
    <property type="match status" value="1"/>
</dbReference>
<keyword evidence="2" id="KW-0805">Transcription regulation</keyword>
<reference evidence="9" key="1">
    <citation type="submission" date="2023-11" db="EMBL/GenBank/DDBJ databases">
        <title>Genome assemblies of two species of porcelain crab, Petrolisthes cinctipes and Petrolisthes manimaculis (Anomura: Porcellanidae).</title>
        <authorList>
            <person name="Angst P."/>
        </authorList>
    </citation>
    <scope>NUCLEOTIDE SEQUENCE</scope>
    <source>
        <strain evidence="9">PB745_02</strain>
        <tissue evidence="9">Gill</tissue>
    </source>
</reference>
<evidence type="ECO:0000313" key="9">
    <source>
        <dbReference type="EMBL" id="KAK4289349.1"/>
    </source>
</evidence>
<evidence type="ECO:0000313" key="10">
    <source>
        <dbReference type="Proteomes" id="UP001292094"/>
    </source>
</evidence>
<dbReference type="EMBL" id="JAWZYT010005894">
    <property type="protein sequence ID" value="KAK4289349.1"/>
    <property type="molecule type" value="Genomic_DNA"/>
</dbReference>
<sequence length="614" mass="65665">MAELNKSLTAMDWLPRLNAPKALVPTTGVGGGGGLGVGGGLWLMDSTSSSSPLDSPHHSHHHPSPELVQADSSTPPSPPTNGKPPYSYASLITMAINSTCRRKMTLAEIYHWITDNFTFYKQATSGWKNSVRHNLSLNKCFKKVARTKDDPGKGSYWAIDPTYTAEDPVTRKKKQACQRFNPYLNTNPTDLRGDPIMPMLPGKTMLNPAAAMMVAAAAAGQQQHNNNHNHHHHNNSSNNNKGGLYSNSGSCWSEQMITSEGWNTQQHQQHLWNNTTLASEGFMVEGQVGVNVPVGENDLVHRGSPVDGITMNDCDLRLLNNLTPELLREYADLLTSSSMVNQNVINSMGLGTTSLLPPSTTTTPLLPRSVVSIASIPPSSSSFCSSVSPLTTSSSSIPPTTNTYTFTPLTTCSGGASSSPFLHASTPVNTTPLPPQTSGETLESLVADPLLVSNAVPPDDVLLSPQQACSSPGELTLDGSFSLSGHSDTLGDSTTSLSALSQTVSAVSHGSGGTVTIMRREPVISSPPQQLSEPLTRLLSPLTPPDHHQHQHQHQQHHSSSLTSCGVDDDGLDSVLEYGLKDMRTAIQVGLITGSGPHSDDEEITDDFNWDKLL</sequence>
<feature type="region of interest" description="Disordered" evidence="7">
    <location>
        <begin position="47"/>
        <end position="85"/>
    </location>
</feature>
<evidence type="ECO:0000256" key="7">
    <source>
        <dbReference type="SAM" id="MobiDB-lite"/>
    </source>
</evidence>
<dbReference type="PRINTS" id="PR00053">
    <property type="entry name" value="FORKHEAD"/>
</dbReference>
<dbReference type="GO" id="GO:0010557">
    <property type="term" value="P:positive regulation of macromolecule biosynthetic process"/>
    <property type="evidence" value="ECO:0007669"/>
    <property type="project" value="UniProtKB-ARBA"/>
</dbReference>